<evidence type="ECO:0000313" key="3">
    <source>
        <dbReference type="EMBL" id="ELR72261.1"/>
    </source>
</evidence>
<feature type="domain" description="Peptidase M16 N-terminal" evidence="1">
    <location>
        <begin position="53"/>
        <end position="155"/>
    </location>
</feature>
<dbReference type="AlphaFoldDB" id="L8JTG8"/>
<dbReference type="PATRIC" id="fig|1237149.3.peg.1769"/>
<dbReference type="InterPro" id="IPR011765">
    <property type="entry name" value="Pept_M16_N"/>
</dbReference>
<dbReference type="Pfam" id="PF05193">
    <property type="entry name" value="Peptidase_M16_C"/>
    <property type="match status" value="1"/>
</dbReference>
<keyword evidence="4" id="KW-1185">Reference proteome</keyword>
<dbReference type="eggNOG" id="COG0612">
    <property type="taxonomic scope" value="Bacteria"/>
</dbReference>
<reference evidence="3 4" key="1">
    <citation type="submission" date="2012-12" db="EMBL/GenBank/DDBJ databases">
        <title>Genome assembly of Fulvivirga imtechensis AK7.</title>
        <authorList>
            <person name="Nupur N."/>
            <person name="Khatri I."/>
            <person name="Kumar R."/>
            <person name="Subramanian S."/>
            <person name="Pinnaka A."/>
        </authorList>
    </citation>
    <scope>NUCLEOTIDE SEQUENCE [LARGE SCALE GENOMIC DNA]</scope>
    <source>
        <strain evidence="3 4">AK7</strain>
    </source>
</reference>
<dbReference type="InterPro" id="IPR011249">
    <property type="entry name" value="Metalloenz_LuxS/M16"/>
</dbReference>
<accession>L8JTG8</accession>
<dbReference type="RefSeq" id="WP_009579257.1">
    <property type="nucleotide sequence ID" value="NZ_AMZN01000026.1"/>
</dbReference>
<dbReference type="PANTHER" id="PTHR11851">
    <property type="entry name" value="METALLOPROTEASE"/>
    <property type="match status" value="1"/>
</dbReference>
<dbReference type="PANTHER" id="PTHR11851:SF224">
    <property type="entry name" value="PROCESSING PROTEASE"/>
    <property type="match status" value="1"/>
</dbReference>
<feature type="domain" description="Peptidase M16 C-terminal" evidence="2">
    <location>
        <begin position="183"/>
        <end position="354"/>
    </location>
</feature>
<dbReference type="GO" id="GO:0008233">
    <property type="term" value="F:peptidase activity"/>
    <property type="evidence" value="ECO:0007669"/>
    <property type="project" value="UniProtKB-KW"/>
</dbReference>
<dbReference type="OrthoDB" id="9811314at2"/>
<gene>
    <name evidence="3" type="ORF">C900_01815</name>
</gene>
<dbReference type="EMBL" id="AMZN01000026">
    <property type="protein sequence ID" value="ELR72261.1"/>
    <property type="molecule type" value="Genomic_DNA"/>
</dbReference>
<dbReference type="GO" id="GO:0046872">
    <property type="term" value="F:metal ion binding"/>
    <property type="evidence" value="ECO:0007669"/>
    <property type="project" value="InterPro"/>
</dbReference>
<dbReference type="Pfam" id="PF00675">
    <property type="entry name" value="Peptidase_M16"/>
    <property type="match status" value="1"/>
</dbReference>
<keyword evidence="3" id="KW-0645">Protease</keyword>
<evidence type="ECO:0000259" key="1">
    <source>
        <dbReference type="Pfam" id="PF00675"/>
    </source>
</evidence>
<organism evidence="3 4">
    <name type="scientific">Fulvivirga imtechensis AK7</name>
    <dbReference type="NCBI Taxonomy" id="1237149"/>
    <lineage>
        <taxon>Bacteria</taxon>
        <taxon>Pseudomonadati</taxon>
        <taxon>Bacteroidota</taxon>
        <taxon>Cytophagia</taxon>
        <taxon>Cytophagales</taxon>
        <taxon>Fulvivirgaceae</taxon>
        <taxon>Fulvivirga</taxon>
    </lineage>
</organism>
<evidence type="ECO:0000313" key="4">
    <source>
        <dbReference type="Proteomes" id="UP000011135"/>
    </source>
</evidence>
<protein>
    <submittedName>
        <fullName evidence="3">Zinc protease</fullName>
    </submittedName>
</protein>
<sequence length="421" mass="47466">MLDRTVAPKHSTSYTINFPKAAEHKLDNNIPVYTLAAGSQPIIKLEVLFPLGGSYYENKTAASFITLKMLQEGTKSYTSNEMSNLFAQYGAFVELHPSFDVPSVTLYCLTKYLNIVLPFFQEMILAPAFPENDLKRVQSIEAQQLKLQNEKSNIVASKKFRQLIFGSDNPYGKIINDSDIDQLTTKDLTKFHSANLSQFELLISGHVDSDTLKILNDHFGKEVMNTSTIESCEYSLNDEETFIKEDKKTALQSSIRMGKPVIDKGHLDYIKLLVANQALGGYFGSRLMKNIREDKGFTYGIHSSIVSLKHNCYFVIGTDVKKEFVDDVIGEINKEIALLCADPMSANELAAVKNHMFGHFQSQLNSAFSLAEKFKNIHIHGLDYTYYDDYMSILSNITSTEIQSIFNKYLQPEGMRKVVIG</sequence>
<dbReference type="SUPFAM" id="SSF63411">
    <property type="entry name" value="LuxS/MPP-like metallohydrolase"/>
    <property type="match status" value="2"/>
</dbReference>
<dbReference type="InterPro" id="IPR007863">
    <property type="entry name" value="Peptidase_M16_C"/>
</dbReference>
<dbReference type="STRING" id="1237149.C900_01815"/>
<dbReference type="Gene3D" id="3.30.830.10">
    <property type="entry name" value="Metalloenzyme, LuxS/M16 peptidase-like"/>
    <property type="match status" value="2"/>
</dbReference>
<proteinExistence type="predicted"/>
<comment type="caution">
    <text evidence="3">The sequence shown here is derived from an EMBL/GenBank/DDBJ whole genome shotgun (WGS) entry which is preliminary data.</text>
</comment>
<dbReference type="GO" id="GO:0006508">
    <property type="term" value="P:proteolysis"/>
    <property type="evidence" value="ECO:0007669"/>
    <property type="project" value="UniProtKB-KW"/>
</dbReference>
<dbReference type="InterPro" id="IPR050361">
    <property type="entry name" value="MPP/UQCRC_Complex"/>
</dbReference>
<keyword evidence="3" id="KW-0378">Hydrolase</keyword>
<evidence type="ECO:0000259" key="2">
    <source>
        <dbReference type="Pfam" id="PF05193"/>
    </source>
</evidence>
<name>L8JTG8_9BACT</name>
<dbReference type="Proteomes" id="UP000011135">
    <property type="component" value="Unassembled WGS sequence"/>
</dbReference>